<keyword evidence="3" id="KW-1185">Reference proteome</keyword>
<name>A0ABU2XVK3_9ACTN</name>
<reference evidence="2" key="1">
    <citation type="submission" date="2024-05" db="EMBL/GenBank/DDBJ databases">
        <title>30 novel species of actinomycetes from the DSMZ collection.</title>
        <authorList>
            <person name="Nouioui I."/>
        </authorList>
    </citation>
    <scope>NUCLEOTIDE SEQUENCE</scope>
    <source>
        <strain evidence="2">DSM 41529</strain>
    </source>
</reference>
<proteinExistence type="predicted"/>
<keyword evidence="1" id="KW-0472">Membrane</keyword>
<protein>
    <submittedName>
        <fullName evidence="2">Uncharacterized protein</fullName>
    </submittedName>
</protein>
<organism evidence="2 3">
    <name type="scientific">Streptomyces lonegramiae</name>
    <dbReference type="NCBI Taxonomy" id="3075524"/>
    <lineage>
        <taxon>Bacteria</taxon>
        <taxon>Bacillati</taxon>
        <taxon>Actinomycetota</taxon>
        <taxon>Actinomycetes</taxon>
        <taxon>Kitasatosporales</taxon>
        <taxon>Streptomycetaceae</taxon>
        <taxon>Streptomyces</taxon>
    </lineage>
</organism>
<accession>A0ABU2XVK3</accession>
<gene>
    <name evidence="2" type="ORF">RND15_45950</name>
</gene>
<comment type="caution">
    <text evidence="2">The sequence shown here is derived from an EMBL/GenBank/DDBJ whole genome shotgun (WGS) entry which is preliminary data.</text>
</comment>
<evidence type="ECO:0000256" key="1">
    <source>
        <dbReference type="SAM" id="Phobius"/>
    </source>
</evidence>
<feature type="transmembrane region" description="Helical" evidence="1">
    <location>
        <begin position="12"/>
        <end position="43"/>
    </location>
</feature>
<dbReference type="RefSeq" id="WP_311730515.1">
    <property type="nucleotide sequence ID" value="NZ_JAVRFD010000039.1"/>
</dbReference>
<evidence type="ECO:0000313" key="2">
    <source>
        <dbReference type="EMBL" id="MDT0549939.1"/>
    </source>
</evidence>
<dbReference type="EMBL" id="JAVRFD010000039">
    <property type="protein sequence ID" value="MDT0549939.1"/>
    <property type="molecule type" value="Genomic_DNA"/>
</dbReference>
<dbReference type="Proteomes" id="UP001180754">
    <property type="component" value="Unassembled WGS sequence"/>
</dbReference>
<sequence length="66" mass="7222">MNRNLRNTIPAVYAALILLGFLINTTVGIAVIIVGGVLMSVLYTATRGGRAADATPRRARRQRNRR</sequence>
<keyword evidence="1" id="KW-0812">Transmembrane</keyword>
<keyword evidence="1" id="KW-1133">Transmembrane helix</keyword>
<evidence type="ECO:0000313" key="3">
    <source>
        <dbReference type="Proteomes" id="UP001180754"/>
    </source>
</evidence>